<evidence type="ECO:0000313" key="1">
    <source>
        <dbReference type="EMBL" id="GJE59138.1"/>
    </source>
</evidence>
<dbReference type="EMBL" id="BPRB01000063">
    <property type="protein sequence ID" value="GJE59138.1"/>
    <property type="molecule type" value="Genomic_DNA"/>
</dbReference>
<evidence type="ECO:0000313" key="2">
    <source>
        <dbReference type="Proteomes" id="UP001055057"/>
    </source>
</evidence>
<keyword evidence="2" id="KW-1185">Reference proteome</keyword>
<dbReference type="RefSeq" id="WP_238181729.1">
    <property type="nucleotide sequence ID" value="NZ_BPRB01000063.1"/>
</dbReference>
<sequence>MPSLLAMMGARPVFMDAVGLDPALNDCASYDHSPAYNPALVQRAHVRRLQQGDAYRQAPIPDRFLGPEARAGTQIAFLI</sequence>
<accession>A0ABQ4TYR3</accession>
<reference evidence="1" key="2">
    <citation type="submission" date="2021-08" db="EMBL/GenBank/DDBJ databases">
        <authorList>
            <person name="Tani A."/>
            <person name="Ola A."/>
            <person name="Ogura Y."/>
            <person name="Katsura K."/>
            <person name="Hayashi T."/>
        </authorList>
    </citation>
    <scope>NUCLEOTIDE SEQUENCE</scope>
    <source>
        <strain evidence="1">DSM 23632</strain>
    </source>
</reference>
<proteinExistence type="predicted"/>
<organism evidence="1 2">
    <name type="scientific">Methylobacterium trifolii</name>
    <dbReference type="NCBI Taxonomy" id="1003092"/>
    <lineage>
        <taxon>Bacteria</taxon>
        <taxon>Pseudomonadati</taxon>
        <taxon>Pseudomonadota</taxon>
        <taxon>Alphaproteobacteria</taxon>
        <taxon>Hyphomicrobiales</taxon>
        <taxon>Methylobacteriaceae</taxon>
        <taxon>Methylobacterium</taxon>
    </lineage>
</organism>
<protein>
    <submittedName>
        <fullName evidence="1">Uncharacterized protein</fullName>
    </submittedName>
</protein>
<name>A0ABQ4TYR3_9HYPH</name>
<reference evidence="1" key="1">
    <citation type="journal article" date="2021" name="Front. Microbiol.">
        <title>Comprehensive Comparative Genomics and Phenotyping of Methylobacterium Species.</title>
        <authorList>
            <person name="Alessa O."/>
            <person name="Ogura Y."/>
            <person name="Fujitani Y."/>
            <person name="Takami H."/>
            <person name="Hayashi T."/>
            <person name="Sahin N."/>
            <person name="Tani A."/>
        </authorList>
    </citation>
    <scope>NUCLEOTIDE SEQUENCE</scope>
    <source>
        <strain evidence="1">DSM 23632</strain>
    </source>
</reference>
<dbReference type="Proteomes" id="UP001055057">
    <property type="component" value="Unassembled WGS sequence"/>
</dbReference>
<gene>
    <name evidence="1" type="ORF">MPOCJGCO_1226</name>
</gene>
<comment type="caution">
    <text evidence="1">The sequence shown here is derived from an EMBL/GenBank/DDBJ whole genome shotgun (WGS) entry which is preliminary data.</text>
</comment>